<dbReference type="RefSeq" id="XP_025362341.1">
    <property type="nucleotide sequence ID" value="XM_025503684.1"/>
</dbReference>
<dbReference type="AlphaFoldDB" id="A0A316UQZ8"/>
<proteinExistence type="predicted"/>
<evidence type="ECO:0000313" key="1">
    <source>
        <dbReference type="EMBL" id="PWN27729.1"/>
    </source>
</evidence>
<reference evidence="1 2" key="1">
    <citation type="journal article" date="2018" name="Mol. Biol. Evol.">
        <title>Broad Genomic Sampling Reveals a Smut Pathogenic Ancestry of the Fungal Clade Ustilaginomycotina.</title>
        <authorList>
            <person name="Kijpornyongpan T."/>
            <person name="Mondo S.J."/>
            <person name="Barry K."/>
            <person name="Sandor L."/>
            <person name="Lee J."/>
            <person name="Lipzen A."/>
            <person name="Pangilinan J."/>
            <person name="LaButti K."/>
            <person name="Hainaut M."/>
            <person name="Henrissat B."/>
            <person name="Grigoriev I.V."/>
            <person name="Spatafora J.W."/>
            <person name="Aime M.C."/>
        </authorList>
    </citation>
    <scope>NUCLEOTIDE SEQUENCE [LARGE SCALE GENOMIC DNA]</scope>
    <source>
        <strain evidence="1 2">MCA 5214</strain>
    </source>
</reference>
<sequence>MTPTSSSNIEKSDELVDGKRRDTEQWYNQDLRSITALRCCWTLSMTVLCLSIHERVTTVSNYIEPSSSLPFVLPLVSSLLDPLRCCCCCCCCCVFFPLLRSQRISSYVACLVI</sequence>
<dbReference type="GeneID" id="37025507"/>
<gene>
    <name evidence="1" type="ORF">BDZ90DRAFT_170548</name>
</gene>
<organism evidence="1 2">
    <name type="scientific">Jaminaea rosea</name>
    <dbReference type="NCBI Taxonomy" id="1569628"/>
    <lineage>
        <taxon>Eukaryota</taxon>
        <taxon>Fungi</taxon>
        <taxon>Dikarya</taxon>
        <taxon>Basidiomycota</taxon>
        <taxon>Ustilaginomycotina</taxon>
        <taxon>Exobasidiomycetes</taxon>
        <taxon>Microstromatales</taxon>
        <taxon>Microstromatales incertae sedis</taxon>
        <taxon>Jaminaea</taxon>
    </lineage>
</organism>
<keyword evidence="2" id="KW-1185">Reference proteome</keyword>
<name>A0A316UQZ8_9BASI</name>
<accession>A0A316UQZ8</accession>
<protein>
    <submittedName>
        <fullName evidence="1">Uncharacterized protein</fullName>
    </submittedName>
</protein>
<evidence type="ECO:0000313" key="2">
    <source>
        <dbReference type="Proteomes" id="UP000245884"/>
    </source>
</evidence>
<dbReference type="Proteomes" id="UP000245884">
    <property type="component" value="Unassembled WGS sequence"/>
</dbReference>
<dbReference type="EMBL" id="KZ819667">
    <property type="protein sequence ID" value="PWN27729.1"/>
    <property type="molecule type" value="Genomic_DNA"/>
</dbReference>